<protein>
    <submittedName>
        <fullName evidence="1">Uncharacterized protein</fullName>
    </submittedName>
</protein>
<evidence type="ECO:0000313" key="2">
    <source>
        <dbReference type="Proteomes" id="UP000469950"/>
    </source>
</evidence>
<comment type="caution">
    <text evidence="1">The sequence shown here is derived from an EMBL/GenBank/DDBJ whole genome shotgun (WGS) entry which is preliminary data.</text>
</comment>
<dbReference type="EMBL" id="WBMP01000020">
    <property type="protein sequence ID" value="KAE8544201.1"/>
    <property type="molecule type" value="Genomic_DNA"/>
</dbReference>
<sequence>MREEYQSQYRAEVESLAEKGFELYFLSGESLRAKVGKLNEGMPTELAGQISAICRSSLALGEFGAETLAERFGDSAQNDRQSLRAKHTSKVN</sequence>
<name>A0A833JMR2_MARNT</name>
<reference evidence="1 2" key="1">
    <citation type="submission" date="2019-10" db="EMBL/GenBank/DDBJ databases">
        <title>Draft genome sequence of Marinobacter hydrocarbonoclasticus NCT7M from the microbiome of the marine copepod.</title>
        <authorList>
            <person name="Nuttall R."/>
            <person name="Sharma G."/>
            <person name="Moisander P."/>
        </authorList>
    </citation>
    <scope>NUCLEOTIDE SEQUENCE [LARGE SCALE GENOMIC DNA]</scope>
    <source>
        <strain evidence="1 2">NCT7M</strain>
    </source>
</reference>
<dbReference type="AlphaFoldDB" id="A0A833JMR2"/>
<proteinExistence type="predicted"/>
<accession>A0A833JMR2</accession>
<organism evidence="1 2">
    <name type="scientific">Marinobacter nauticus</name>
    <name type="common">Marinobacter hydrocarbonoclasticus</name>
    <name type="synonym">Marinobacter aquaeolei</name>
    <dbReference type="NCBI Taxonomy" id="2743"/>
    <lineage>
        <taxon>Bacteria</taxon>
        <taxon>Pseudomonadati</taxon>
        <taxon>Pseudomonadota</taxon>
        <taxon>Gammaproteobacteria</taxon>
        <taxon>Pseudomonadales</taxon>
        <taxon>Marinobacteraceae</taxon>
        <taxon>Marinobacter</taxon>
    </lineage>
</organism>
<dbReference type="Proteomes" id="UP000469950">
    <property type="component" value="Unassembled WGS sequence"/>
</dbReference>
<dbReference type="RefSeq" id="WP_153741510.1">
    <property type="nucleotide sequence ID" value="NZ_JAHVKK010000001.1"/>
</dbReference>
<gene>
    <name evidence="1" type="ORF">F6453_3458</name>
</gene>
<evidence type="ECO:0000313" key="1">
    <source>
        <dbReference type="EMBL" id="KAE8544201.1"/>
    </source>
</evidence>